<dbReference type="Proteomes" id="UP001642406">
    <property type="component" value="Unassembled WGS sequence"/>
</dbReference>
<protein>
    <submittedName>
        <fullName evidence="3">Uncharacterized protein</fullName>
    </submittedName>
</protein>
<sequence length="870" mass="87098">MVAIHPGDGQQGDGLPGEAIWRLLTGVAHDSWEAICKHSPHLDVELKPRAGGGNNNRGGNNDNNNSNNNNNNDYGNHGGNGKDTRSSTAKTTPTTTTTPAKAASTPATTPTTAAAEKTTPAAETTPATTPAETTADAKATAAAASTPAASNDSDNNGNSQATAAAGGSDSSDNNNNSSNDSGNNGDDGSSGSQASQGSGNGNDVAASAGQASPSGSSNSNNDNNNDSGAQASQAGDAAVTDAPAAMATAGSGDKDGYSVYINANGQTTTVQDRPTQTTAGGALGAAATTGSTSSGSSSSGSSSSTNGTTSSTGSSNHVGVIAGVVVALALLLIAAALVYRFRRSKFLRPIFGRGSSGGVGSTDNANNSAQRLNSRNSVRSLLTPLDGPPTGGSGASGNVMAEKAVMGGVVGGTAAAAAIYNEKQPTVPFVAMAAADEHDRNDRNNHSNHSNHIDSYTAANLPPPAYPGAAAVDSPHSASASSSSVDSTSTPPPAGGRARSASRSSYSTFPSTGRPGTHRHNNTNSSGFVPNLQPVPTAPFASRRTASNGNIPAGSLPTPPPTAVSSSRDKAVVVSQPRVAVAVHVHSAPEISEMKEVNYAGNNKKPAPLNLSRPPPGRNLATSSSAGTLVPPPMAATARQRSSMESGREGVDNDGDAAAAQHRSSYGSIGGSSITSSVLMSPALLQWPVPPQTPPLSFRDGGRGSPDDDSQATFPAGPPVPSALGGGGGGQGARRPLTTASSNSSTTLGRGPMPTRAPLNGPSSRSLLQTSAARRPSLGGPVPDPGSPAGYGHISQQQPYSPQHSQQYHQQQYPTQKGAPLGYMQPQTSALTVHTDGQATSVRIPISRYQSPVSPSSQSPHSPYGGQGYY</sequence>
<feature type="region of interest" description="Disordered" evidence="1">
    <location>
        <begin position="44"/>
        <end position="314"/>
    </location>
</feature>
<keyword evidence="2" id="KW-0812">Transmembrane</keyword>
<keyword evidence="2" id="KW-1133">Transmembrane helix</keyword>
<feature type="transmembrane region" description="Helical" evidence="2">
    <location>
        <begin position="318"/>
        <end position="339"/>
    </location>
</feature>
<keyword evidence="2" id="KW-0472">Membrane</keyword>
<dbReference type="PANTHER" id="PTHR16148:SF14">
    <property type="entry name" value="MYND-TYPE DOMAIN-CONTAINING PROTEIN"/>
    <property type="match status" value="1"/>
</dbReference>
<feature type="compositionally biased region" description="Low complexity" evidence="1">
    <location>
        <begin position="57"/>
        <end position="75"/>
    </location>
</feature>
<feature type="compositionally biased region" description="Low complexity" evidence="1">
    <location>
        <begin position="795"/>
        <end position="814"/>
    </location>
</feature>
<comment type="caution">
    <text evidence="3">The sequence shown here is derived from an EMBL/GenBank/DDBJ whole genome shotgun (WGS) entry which is preliminary data.</text>
</comment>
<feature type="compositionally biased region" description="Low complexity" evidence="1">
    <location>
        <begin position="738"/>
        <end position="747"/>
    </location>
</feature>
<organism evidence="3 4">
    <name type="scientific">Sporothrix bragantina</name>
    <dbReference type="NCBI Taxonomy" id="671064"/>
    <lineage>
        <taxon>Eukaryota</taxon>
        <taxon>Fungi</taxon>
        <taxon>Dikarya</taxon>
        <taxon>Ascomycota</taxon>
        <taxon>Pezizomycotina</taxon>
        <taxon>Sordariomycetes</taxon>
        <taxon>Sordariomycetidae</taxon>
        <taxon>Ophiostomatales</taxon>
        <taxon>Ophiostomataceae</taxon>
        <taxon>Sporothrix</taxon>
    </lineage>
</organism>
<feature type="region of interest" description="Disordered" evidence="1">
    <location>
        <begin position="439"/>
        <end position="569"/>
    </location>
</feature>
<evidence type="ECO:0000313" key="4">
    <source>
        <dbReference type="Proteomes" id="UP001642406"/>
    </source>
</evidence>
<feature type="compositionally biased region" description="Low complexity" evidence="1">
    <location>
        <begin position="266"/>
        <end position="314"/>
    </location>
</feature>
<reference evidence="3 4" key="1">
    <citation type="submission" date="2024-01" db="EMBL/GenBank/DDBJ databases">
        <authorList>
            <person name="Allen C."/>
            <person name="Tagirdzhanova G."/>
        </authorList>
    </citation>
    <scope>NUCLEOTIDE SEQUENCE [LARGE SCALE GENOMIC DNA]</scope>
</reference>
<feature type="region of interest" description="Disordered" evidence="1">
    <location>
        <begin position="352"/>
        <end position="396"/>
    </location>
</feature>
<keyword evidence="4" id="KW-1185">Reference proteome</keyword>
<feature type="compositionally biased region" description="Polar residues" evidence="1">
    <location>
        <begin position="361"/>
        <end position="380"/>
    </location>
</feature>
<name>A0ABP0BX33_9PEZI</name>
<dbReference type="EMBL" id="CAWUHC010000047">
    <property type="protein sequence ID" value="CAK7224156.1"/>
    <property type="molecule type" value="Genomic_DNA"/>
</dbReference>
<accession>A0ABP0BX33</accession>
<feature type="region of interest" description="Disordered" evidence="1">
    <location>
        <begin position="601"/>
        <end position="669"/>
    </location>
</feature>
<feature type="compositionally biased region" description="Polar residues" evidence="1">
    <location>
        <begin position="825"/>
        <end position="841"/>
    </location>
</feature>
<evidence type="ECO:0000313" key="3">
    <source>
        <dbReference type="EMBL" id="CAK7224156.1"/>
    </source>
</evidence>
<feature type="compositionally biased region" description="Low complexity" evidence="1">
    <location>
        <begin position="850"/>
        <end position="864"/>
    </location>
</feature>
<evidence type="ECO:0000256" key="1">
    <source>
        <dbReference type="SAM" id="MobiDB-lite"/>
    </source>
</evidence>
<evidence type="ECO:0000256" key="2">
    <source>
        <dbReference type="SAM" id="Phobius"/>
    </source>
</evidence>
<gene>
    <name evidence="3" type="ORF">SBRCBS47491_005452</name>
</gene>
<dbReference type="PANTHER" id="PTHR16148">
    <property type="entry name" value="NF-KAPPA-B-REPRESSING FACTOR-RELATED"/>
    <property type="match status" value="1"/>
</dbReference>
<feature type="region of interest" description="Disordered" evidence="1">
    <location>
        <begin position="690"/>
        <end position="870"/>
    </location>
</feature>
<feature type="compositionally biased region" description="Polar residues" evidence="1">
    <location>
        <begin position="761"/>
        <end position="772"/>
    </location>
</feature>
<proteinExistence type="predicted"/>
<feature type="compositionally biased region" description="Low complexity" evidence="1">
    <location>
        <begin position="469"/>
        <end position="513"/>
    </location>
</feature>
<feature type="compositionally biased region" description="Low complexity" evidence="1">
    <location>
        <begin position="86"/>
        <end position="251"/>
    </location>
</feature>